<gene>
    <name evidence="11" type="ORF">G7057_08005</name>
</gene>
<feature type="domain" description="DEAD-box RNA helicase Q" evidence="10">
    <location>
        <begin position="4"/>
        <end position="32"/>
    </location>
</feature>
<evidence type="ECO:0000256" key="2">
    <source>
        <dbReference type="ARBA" id="ARBA00022801"/>
    </source>
</evidence>
<dbReference type="InterPro" id="IPR027417">
    <property type="entry name" value="P-loop_NTPase"/>
</dbReference>
<dbReference type="InterPro" id="IPR005580">
    <property type="entry name" value="DbpA/CsdA_RNA-bd_dom"/>
</dbReference>
<dbReference type="InterPro" id="IPR044742">
    <property type="entry name" value="DEAD/DEAH_RhlB"/>
</dbReference>
<dbReference type="PANTHER" id="PTHR47959:SF1">
    <property type="entry name" value="ATP-DEPENDENT RNA HELICASE DBPA"/>
    <property type="match status" value="1"/>
</dbReference>
<protein>
    <submittedName>
        <fullName evidence="11">DEAD/DEAH box helicase</fullName>
    </submittedName>
</protein>
<evidence type="ECO:0000313" key="11">
    <source>
        <dbReference type="EMBL" id="QII82381.1"/>
    </source>
</evidence>
<keyword evidence="1 7" id="KW-0547">Nucleotide-binding</keyword>
<reference evidence="11 12" key="1">
    <citation type="journal article" date="2017" name="Int. J. Syst. Evol. Microbiol.">
        <title>Jeotgalibaca porci sp. nov. and Jeotgalibaca arthritidis sp. nov., isolated from pigs, and emended description of the genus Jeotgalibaca.</title>
        <authorList>
            <person name="Zamora L."/>
            <person name="Perez-Sancho M."/>
            <person name="Dominguez L."/>
            <person name="Fernandez-Garayzabal J.F."/>
            <person name="Vela A.I."/>
        </authorList>
    </citation>
    <scope>NUCLEOTIDE SEQUENCE [LARGE SCALE GENOMIC DNA]</scope>
    <source>
        <strain evidence="11 12">CECT 9157</strain>
    </source>
</reference>
<organism evidence="11 12">
    <name type="scientific">Jeotgalibaca arthritidis</name>
    <dbReference type="NCBI Taxonomy" id="1868794"/>
    <lineage>
        <taxon>Bacteria</taxon>
        <taxon>Bacillati</taxon>
        <taxon>Bacillota</taxon>
        <taxon>Bacilli</taxon>
        <taxon>Lactobacillales</taxon>
        <taxon>Carnobacteriaceae</taxon>
        <taxon>Jeotgalibaca</taxon>
    </lineage>
</organism>
<dbReference type="CDD" id="cd00268">
    <property type="entry name" value="DEADc"/>
    <property type="match status" value="1"/>
</dbReference>
<dbReference type="GO" id="GO:0016787">
    <property type="term" value="F:hydrolase activity"/>
    <property type="evidence" value="ECO:0007669"/>
    <property type="project" value="UniProtKB-KW"/>
</dbReference>
<dbReference type="Pfam" id="PF00270">
    <property type="entry name" value="DEAD"/>
    <property type="match status" value="1"/>
</dbReference>
<keyword evidence="12" id="KW-1185">Reference proteome</keyword>
<dbReference type="InterPro" id="IPR011545">
    <property type="entry name" value="DEAD/DEAH_box_helicase_dom"/>
</dbReference>
<dbReference type="PROSITE" id="PS00039">
    <property type="entry name" value="DEAD_ATP_HELICASE"/>
    <property type="match status" value="1"/>
</dbReference>
<dbReference type="CDD" id="cd18787">
    <property type="entry name" value="SF2_C_DEAD"/>
    <property type="match status" value="1"/>
</dbReference>
<dbReference type="InterPro" id="IPR001650">
    <property type="entry name" value="Helicase_C-like"/>
</dbReference>
<dbReference type="InterPro" id="IPR012677">
    <property type="entry name" value="Nucleotide-bd_a/b_plait_sf"/>
</dbReference>
<dbReference type="SMART" id="SM00490">
    <property type="entry name" value="HELICc"/>
    <property type="match status" value="1"/>
</dbReference>
<evidence type="ECO:0000259" key="10">
    <source>
        <dbReference type="PROSITE" id="PS51195"/>
    </source>
</evidence>
<dbReference type="PROSITE" id="PS51195">
    <property type="entry name" value="Q_MOTIF"/>
    <property type="match status" value="1"/>
</dbReference>
<dbReference type="PANTHER" id="PTHR47959">
    <property type="entry name" value="ATP-DEPENDENT RNA HELICASE RHLE-RELATED"/>
    <property type="match status" value="1"/>
</dbReference>
<dbReference type="GO" id="GO:0003676">
    <property type="term" value="F:nucleic acid binding"/>
    <property type="evidence" value="ECO:0007669"/>
    <property type="project" value="InterPro"/>
</dbReference>
<name>A0A6G7KB01_9LACT</name>
<dbReference type="Gene3D" id="3.30.70.330">
    <property type="match status" value="1"/>
</dbReference>
<dbReference type="GO" id="GO:0005829">
    <property type="term" value="C:cytosol"/>
    <property type="evidence" value="ECO:0007669"/>
    <property type="project" value="TreeGrafter"/>
</dbReference>
<evidence type="ECO:0000256" key="5">
    <source>
        <dbReference type="ARBA" id="ARBA00038437"/>
    </source>
</evidence>
<evidence type="ECO:0000313" key="12">
    <source>
        <dbReference type="Proteomes" id="UP000501451"/>
    </source>
</evidence>
<comment type="similarity">
    <text evidence="5 7">Belongs to the DEAD box helicase family.</text>
</comment>
<dbReference type="SUPFAM" id="SSF52540">
    <property type="entry name" value="P-loop containing nucleoside triphosphate hydrolases"/>
    <property type="match status" value="1"/>
</dbReference>
<dbReference type="Pfam" id="PF00271">
    <property type="entry name" value="Helicase_C"/>
    <property type="match status" value="1"/>
</dbReference>
<dbReference type="InterPro" id="IPR014001">
    <property type="entry name" value="Helicase_ATP-bd"/>
</dbReference>
<dbReference type="GO" id="GO:0005524">
    <property type="term" value="F:ATP binding"/>
    <property type="evidence" value="ECO:0007669"/>
    <property type="project" value="UniProtKB-KW"/>
</dbReference>
<dbReference type="RefSeq" id="WP_166162624.1">
    <property type="nucleotide sequence ID" value="NZ_CP049740.1"/>
</dbReference>
<dbReference type="InterPro" id="IPR014014">
    <property type="entry name" value="RNA_helicase_DEAD_Q_motif"/>
</dbReference>
<evidence type="ECO:0000256" key="3">
    <source>
        <dbReference type="ARBA" id="ARBA00022806"/>
    </source>
</evidence>
<dbReference type="KEGG" id="jar:G7057_08005"/>
<dbReference type="GO" id="GO:0003724">
    <property type="term" value="F:RNA helicase activity"/>
    <property type="evidence" value="ECO:0007669"/>
    <property type="project" value="InterPro"/>
</dbReference>
<feature type="domain" description="Helicase ATP-binding" evidence="8">
    <location>
        <begin position="35"/>
        <end position="205"/>
    </location>
</feature>
<dbReference type="Pfam" id="PF03880">
    <property type="entry name" value="DbpA"/>
    <property type="match status" value="1"/>
</dbReference>
<dbReference type="PROSITE" id="PS51194">
    <property type="entry name" value="HELICASE_CTER"/>
    <property type="match status" value="1"/>
</dbReference>
<dbReference type="AlphaFoldDB" id="A0A6G7KB01"/>
<keyword evidence="2 7" id="KW-0378">Hydrolase</keyword>
<evidence type="ECO:0000256" key="4">
    <source>
        <dbReference type="ARBA" id="ARBA00022840"/>
    </source>
</evidence>
<keyword evidence="3 7" id="KW-0347">Helicase</keyword>
<evidence type="ECO:0000259" key="8">
    <source>
        <dbReference type="PROSITE" id="PS51192"/>
    </source>
</evidence>
<evidence type="ECO:0000259" key="9">
    <source>
        <dbReference type="PROSITE" id="PS51194"/>
    </source>
</evidence>
<dbReference type="InterPro" id="IPR050079">
    <property type="entry name" value="DEAD_box_RNA_helicase"/>
</dbReference>
<proteinExistence type="inferred from homology"/>
<feature type="domain" description="Helicase C-terminal" evidence="9">
    <location>
        <begin position="216"/>
        <end position="376"/>
    </location>
</feature>
<evidence type="ECO:0000256" key="1">
    <source>
        <dbReference type="ARBA" id="ARBA00022741"/>
    </source>
</evidence>
<evidence type="ECO:0000256" key="6">
    <source>
        <dbReference type="PROSITE-ProRule" id="PRU00552"/>
    </source>
</evidence>
<evidence type="ECO:0000256" key="7">
    <source>
        <dbReference type="RuleBase" id="RU000492"/>
    </source>
</evidence>
<feature type="short sequence motif" description="Q motif" evidence="6">
    <location>
        <begin position="4"/>
        <end position="32"/>
    </location>
</feature>
<sequence length="492" mass="56045">MSQNRFSEYLLDESIIKSLTVLKYTEPTAVQKEVLPLLLNKKDVIVKSQTGSGKTAAFGIPLCQLVNWEERAPQTLILTPTRELAMQIKEEIFNIGRYKRLKVEALFGKSSYQSQVKNLKQRTHIVVATPGRLFDHIERGTIDLSKIKTLIIDEADEMFAMGFIDQVEDILHELPLDRTTALFSATMPAAVKKLTESFLKNPRYVEIADTAQSKKRIRQQYIRVEEDDKLATLKDLLIVDNPDSSILFCNTKIMVDRLMKELDRADIKVDMLHGGMEQRDRTQVINDFKRGYFRHLVATDVAARGIDVSDIALVVNYDIPDKPETYVHRIGRTARFENKGKALSLVIPRDRGSFAAILEAQEHALEEIPRPSRATVDKYRLDFDQKQKKNPMIRKEIGLDFKEDIMKIHINAGKKTKMRPGDVVGAICNVEGVTGEDIGVINLMDVSTFVEILNGKGEKVLKALQIMPIKGRKRRVSRSNESEYERDLRNGY</sequence>
<dbReference type="InterPro" id="IPR000629">
    <property type="entry name" value="RNA-helicase_DEAD-box_CS"/>
</dbReference>
<dbReference type="Proteomes" id="UP000501451">
    <property type="component" value="Chromosome"/>
</dbReference>
<accession>A0A6G7KB01</accession>
<keyword evidence="4 7" id="KW-0067">ATP-binding</keyword>
<dbReference type="SMART" id="SM00487">
    <property type="entry name" value="DEXDc"/>
    <property type="match status" value="1"/>
</dbReference>
<dbReference type="Gene3D" id="3.40.50.300">
    <property type="entry name" value="P-loop containing nucleotide triphosphate hydrolases"/>
    <property type="match status" value="2"/>
</dbReference>
<dbReference type="PROSITE" id="PS51192">
    <property type="entry name" value="HELICASE_ATP_BIND_1"/>
    <property type="match status" value="1"/>
</dbReference>
<dbReference type="EMBL" id="CP049740">
    <property type="protein sequence ID" value="QII82381.1"/>
    <property type="molecule type" value="Genomic_DNA"/>
</dbReference>